<organism evidence="3 4">
    <name type="scientific">Anguilla anguilla</name>
    <name type="common">European freshwater eel</name>
    <name type="synonym">Muraena anguilla</name>
    <dbReference type="NCBI Taxonomy" id="7936"/>
    <lineage>
        <taxon>Eukaryota</taxon>
        <taxon>Metazoa</taxon>
        <taxon>Chordata</taxon>
        <taxon>Craniata</taxon>
        <taxon>Vertebrata</taxon>
        <taxon>Euteleostomi</taxon>
        <taxon>Actinopterygii</taxon>
        <taxon>Neopterygii</taxon>
        <taxon>Teleostei</taxon>
        <taxon>Anguilliformes</taxon>
        <taxon>Anguillidae</taxon>
        <taxon>Anguilla</taxon>
    </lineage>
</organism>
<proteinExistence type="predicted"/>
<feature type="region of interest" description="Disordered" evidence="2">
    <location>
        <begin position="115"/>
        <end position="136"/>
    </location>
</feature>
<dbReference type="AlphaFoldDB" id="A0A9D3M8G4"/>
<accession>A0A9D3M8G4</accession>
<protein>
    <submittedName>
        <fullName evidence="3">Uncharacterized protein</fullName>
    </submittedName>
</protein>
<comment type="caution">
    <text evidence="3">The sequence shown here is derived from an EMBL/GenBank/DDBJ whole genome shotgun (WGS) entry which is preliminary data.</text>
</comment>
<evidence type="ECO:0000256" key="2">
    <source>
        <dbReference type="SAM" id="MobiDB-lite"/>
    </source>
</evidence>
<feature type="compositionally biased region" description="Gly residues" evidence="2">
    <location>
        <begin position="265"/>
        <end position="274"/>
    </location>
</feature>
<keyword evidence="4" id="KW-1185">Reference proteome</keyword>
<feature type="compositionally biased region" description="Low complexity" evidence="2">
    <location>
        <begin position="237"/>
        <end position="257"/>
    </location>
</feature>
<name>A0A9D3M8G4_ANGAN</name>
<feature type="region of interest" description="Disordered" evidence="2">
    <location>
        <begin position="1"/>
        <end position="82"/>
    </location>
</feature>
<evidence type="ECO:0000313" key="4">
    <source>
        <dbReference type="Proteomes" id="UP001044222"/>
    </source>
</evidence>
<keyword evidence="1" id="KW-0175">Coiled coil</keyword>
<dbReference type="EMBL" id="JAFIRN010000008">
    <property type="protein sequence ID" value="KAG5844411.1"/>
    <property type="molecule type" value="Genomic_DNA"/>
</dbReference>
<evidence type="ECO:0000313" key="3">
    <source>
        <dbReference type="EMBL" id="KAG5844411.1"/>
    </source>
</evidence>
<gene>
    <name evidence="3" type="ORF">ANANG_G00162240</name>
</gene>
<feature type="coiled-coil region" evidence="1">
    <location>
        <begin position="85"/>
        <end position="112"/>
    </location>
</feature>
<reference evidence="3" key="1">
    <citation type="submission" date="2021-01" db="EMBL/GenBank/DDBJ databases">
        <title>A chromosome-scale assembly of European eel, Anguilla anguilla.</title>
        <authorList>
            <person name="Henkel C."/>
            <person name="Jong-Raadsen S.A."/>
            <person name="Dufour S."/>
            <person name="Weltzien F.-A."/>
            <person name="Palstra A.P."/>
            <person name="Pelster B."/>
            <person name="Spaink H.P."/>
            <person name="Van Den Thillart G.E."/>
            <person name="Jansen H."/>
            <person name="Zahm M."/>
            <person name="Klopp C."/>
            <person name="Cedric C."/>
            <person name="Louis A."/>
            <person name="Berthelot C."/>
            <person name="Parey E."/>
            <person name="Roest Crollius H."/>
            <person name="Montfort J."/>
            <person name="Robinson-Rechavi M."/>
            <person name="Bucao C."/>
            <person name="Bouchez O."/>
            <person name="Gislard M."/>
            <person name="Lluch J."/>
            <person name="Milhes M."/>
            <person name="Lampietro C."/>
            <person name="Lopez Roques C."/>
            <person name="Donnadieu C."/>
            <person name="Braasch I."/>
            <person name="Desvignes T."/>
            <person name="Postlethwait J."/>
            <person name="Bobe J."/>
            <person name="Guiguen Y."/>
            <person name="Dirks R."/>
        </authorList>
    </citation>
    <scope>NUCLEOTIDE SEQUENCE</scope>
    <source>
        <strain evidence="3">Tag_6206</strain>
        <tissue evidence="3">Liver</tissue>
    </source>
</reference>
<feature type="region of interest" description="Disordered" evidence="2">
    <location>
        <begin position="187"/>
        <end position="274"/>
    </location>
</feature>
<evidence type="ECO:0000256" key="1">
    <source>
        <dbReference type="SAM" id="Coils"/>
    </source>
</evidence>
<feature type="compositionally biased region" description="Basic and acidic residues" evidence="2">
    <location>
        <begin position="34"/>
        <end position="44"/>
    </location>
</feature>
<sequence length="274" mass="28624">MGNQAGRLEELEQGVPSAKKSGIPAPRDMAPAITRDRVSLRDQLRSAGPKKMIPSASASGLSSLAKHPRAAPHKPRADGEAGGDKALLECQVKELLAEAKAKEFEISKLRTELQRCRAGPRPTPGPRGAPEPAAGALLEAQPAEVRALVGSLREKNGRFQRELAALREENQALKEKLLSLERSPLSGSLLPASLASPAEPSLNGVLPDAANCDGPLKGSASSGSDVTKGSRRPTPPSSRRSPPGPTRPAAGRGPGRAPGRRRRSLGGGTCRWSA</sequence>
<feature type="coiled-coil region" evidence="1">
    <location>
        <begin position="149"/>
        <end position="183"/>
    </location>
</feature>
<dbReference type="Proteomes" id="UP001044222">
    <property type="component" value="Chromosome 8"/>
</dbReference>
<feature type="compositionally biased region" description="Low complexity" evidence="2">
    <location>
        <begin position="187"/>
        <end position="202"/>
    </location>
</feature>
<feature type="compositionally biased region" description="Low complexity" evidence="2">
    <location>
        <begin position="55"/>
        <end position="65"/>
    </location>
</feature>